<proteinExistence type="predicted"/>
<feature type="region of interest" description="Disordered" evidence="1">
    <location>
        <begin position="148"/>
        <end position="178"/>
    </location>
</feature>
<organism evidence="2">
    <name type="scientific">Pectinophora gossypiella</name>
    <name type="common">Cotton pink bollworm</name>
    <name type="synonym">Depressaria gossypiella</name>
    <dbReference type="NCBI Taxonomy" id="13191"/>
    <lineage>
        <taxon>Eukaryota</taxon>
        <taxon>Metazoa</taxon>
        <taxon>Ecdysozoa</taxon>
        <taxon>Arthropoda</taxon>
        <taxon>Hexapoda</taxon>
        <taxon>Insecta</taxon>
        <taxon>Pterygota</taxon>
        <taxon>Neoptera</taxon>
        <taxon>Endopterygota</taxon>
        <taxon>Lepidoptera</taxon>
        <taxon>Glossata</taxon>
        <taxon>Ditrysia</taxon>
        <taxon>Gelechioidea</taxon>
        <taxon>Gelechiidae</taxon>
        <taxon>Apatetrinae</taxon>
        <taxon>Pectinophora</taxon>
    </lineage>
</organism>
<name>A0A1E1W2E5_PECGO</name>
<feature type="region of interest" description="Disordered" evidence="1">
    <location>
        <begin position="214"/>
        <end position="252"/>
    </location>
</feature>
<gene>
    <name evidence="2" type="ORF">g.4246</name>
</gene>
<evidence type="ECO:0000256" key="1">
    <source>
        <dbReference type="SAM" id="MobiDB-lite"/>
    </source>
</evidence>
<dbReference type="OrthoDB" id="6257037at2759"/>
<dbReference type="EMBL" id="GDQN01009896">
    <property type="protein sequence ID" value="JAT81158.1"/>
    <property type="molecule type" value="Transcribed_RNA"/>
</dbReference>
<feature type="compositionally biased region" description="Polar residues" evidence="1">
    <location>
        <begin position="225"/>
        <end position="252"/>
    </location>
</feature>
<reference evidence="2" key="1">
    <citation type="submission" date="2015-09" db="EMBL/GenBank/DDBJ databases">
        <title>De novo assembly of Pectinophora gossypiella (Pink Bollworm) gut transcriptome.</title>
        <authorList>
            <person name="Tassone E.E."/>
        </authorList>
    </citation>
    <scope>NUCLEOTIDE SEQUENCE</scope>
</reference>
<protein>
    <submittedName>
        <fullName evidence="2">Uncharacterized protein</fullName>
    </submittedName>
</protein>
<accession>A0A1E1W2E5</accession>
<sequence>MKLTIKSALVRNIYTKKKIHTLFSTFDADSHDPLTLAKEMYRALEIELLDLYKEFVGFLTAEQADKINRFKDYFVNRCMGDLLKRVEVEITDANKRWTVLCYLRTIFNDNVSTSCQICTRILALIMDYPQLAKYVFALFPHRIGRKEDSCNKPTPLPTPKDPTLHPLPSEPASDELTQERIEETTLTNEEVLEAADERLTIDDTHTMMDYEADHSACDDEDDGNQSDAGSRSTSRLSHTSQPIKYEEATSQNVLDTPELTISKTEVQDLSESTTMSPLVMSEDEPLKAEAPEWKREEDKLILELLLHHLSPQERKDKTILEILDEKNVYQMISVNLPHKSIADVKERVMYLLEILVLSEY</sequence>
<dbReference type="AlphaFoldDB" id="A0A1E1W2E5"/>
<evidence type="ECO:0000313" key="2">
    <source>
        <dbReference type="EMBL" id="JAT81158.1"/>
    </source>
</evidence>